<keyword evidence="1" id="KW-1133">Transmembrane helix</keyword>
<gene>
    <name evidence="2" type="ORF">ACFQE6_23025</name>
</gene>
<evidence type="ECO:0000313" key="2">
    <source>
        <dbReference type="EMBL" id="MFC6767759.1"/>
    </source>
</evidence>
<accession>A0ABD5STB2</accession>
<dbReference type="AlphaFoldDB" id="A0ABD5STB2"/>
<evidence type="ECO:0000313" key="3">
    <source>
        <dbReference type="Proteomes" id="UP001596383"/>
    </source>
</evidence>
<name>A0ABD5STB2_9EURY</name>
<keyword evidence="1" id="KW-0472">Membrane</keyword>
<proteinExistence type="predicted"/>
<comment type="caution">
    <text evidence="2">The sequence shown here is derived from an EMBL/GenBank/DDBJ whole genome shotgun (WGS) entry which is preliminary data.</text>
</comment>
<evidence type="ECO:0000256" key="1">
    <source>
        <dbReference type="SAM" id="Phobius"/>
    </source>
</evidence>
<protein>
    <submittedName>
        <fullName evidence="2">Uncharacterized protein</fullName>
    </submittedName>
</protein>
<keyword evidence="3" id="KW-1185">Reference proteome</keyword>
<sequence length="122" mass="12007">MNDSAIVASSLAGAIVLASIVSALTESPAVLGLTAVGIAIYLAVGVGVPQYVLSRRSGSSLQLGLAVFAAIGAVIATAVGIATGSLHEESGIGLVSILLVVLLGNTIGAGVREFRAGYRSES</sequence>
<dbReference type="EMBL" id="JBHSWV010000418">
    <property type="protein sequence ID" value="MFC6767759.1"/>
    <property type="molecule type" value="Genomic_DNA"/>
</dbReference>
<dbReference type="Proteomes" id="UP001596383">
    <property type="component" value="Unassembled WGS sequence"/>
</dbReference>
<dbReference type="RefSeq" id="WP_273740625.1">
    <property type="nucleotide sequence ID" value="NZ_JAQIVI010000418.1"/>
</dbReference>
<reference evidence="2 3" key="1">
    <citation type="journal article" date="2019" name="Int. J. Syst. Evol. Microbiol.">
        <title>The Global Catalogue of Microorganisms (GCM) 10K type strain sequencing project: providing services to taxonomists for standard genome sequencing and annotation.</title>
        <authorList>
            <consortium name="The Broad Institute Genomics Platform"/>
            <consortium name="The Broad Institute Genome Sequencing Center for Infectious Disease"/>
            <person name="Wu L."/>
            <person name="Ma J."/>
        </authorList>
    </citation>
    <scope>NUCLEOTIDE SEQUENCE [LARGE SCALE GENOMIC DNA]</scope>
    <source>
        <strain evidence="2 3">LMG 29247</strain>
    </source>
</reference>
<feature type="transmembrane region" description="Helical" evidence="1">
    <location>
        <begin position="33"/>
        <end position="53"/>
    </location>
</feature>
<keyword evidence="1" id="KW-0812">Transmembrane</keyword>
<organism evidence="2 3">
    <name type="scientific">Natrinema soli</name>
    <dbReference type="NCBI Taxonomy" id="1930624"/>
    <lineage>
        <taxon>Archaea</taxon>
        <taxon>Methanobacteriati</taxon>
        <taxon>Methanobacteriota</taxon>
        <taxon>Stenosarchaea group</taxon>
        <taxon>Halobacteria</taxon>
        <taxon>Halobacteriales</taxon>
        <taxon>Natrialbaceae</taxon>
        <taxon>Natrinema</taxon>
    </lineage>
</organism>
<feature type="transmembrane region" description="Helical" evidence="1">
    <location>
        <begin position="92"/>
        <end position="111"/>
    </location>
</feature>
<feature type="transmembrane region" description="Helical" evidence="1">
    <location>
        <begin position="65"/>
        <end position="86"/>
    </location>
</feature>